<dbReference type="PANTHER" id="PTHR23115">
    <property type="entry name" value="TRANSLATION FACTOR"/>
    <property type="match status" value="1"/>
</dbReference>
<dbReference type="GO" id="GO:0003746">
    <property type="term" value="F:translation elongation factor activity"/>
    <property type="evidence" value="ECO:0007669"/>
    <property type="project" value="UniProtKB-KW"/>
</dbReference>
<dbReference type="InterPro" id="IPR050100">
    <property type="entry name" value="TRAFAC_GTPase_members"/>
</dbReference>
<dbReference type="SUPFAM" id="SSF52540">
    <property type="entry name" value="P-loop containing nucleoside triphosphate hydrolases"/>
    <property type="match status" value="1"/>
</dbReference>
<reference evidence="6" key="4">
    <citation type="journal article" date="2022" name="Microb. Genom.">
        <title>A global pangenome for the wheat fungal pathogen Pyrenophora tritici-repentis and prediction of effector protein structural homology.</title>
        <authorList>
            <person name="Moolhuijzen P.M."/>
            <person name="See P.T."/>
            <person name="Shi G."/>
            <person name="Powell H.R."/>
            <person name="Cockram J."/>
            <person name="Jorgensen L.N."/>
            <person name="Benslimane H."/>
            <person name="Strelkov S.E."/>
            <person name="Turner J."/>
            <person name="Liu Z."/>
            <person name="Moffat C.S."/>
        </authorList>
    </citation>
    <scope>NUCLEOTIDE SEQUENCE [LARGE SCALE GENOMIC DNA]</scope>
</reference>
<dbReference type="GO" id="GO:0005525">
    <property type="term" value="F:GTP binding"/>
    <property type="evidence" value="ECO:0007669"/>
    <property type="project" value="UniProtKB-KW"/>
</dbReference>
<protein>
    <submittedName>
        <fullName evidence="4">Elongation factor 1-alpha</fullName>
    </submittedName>
    <submittedName>
        <fullName evidence="3">TEF1, Translation elongation factor EF-1alpha (GTPase)</fullName>
    </submittedName>
</protein>
<sequence>MSEAGKILAVLGSHGAGKATTIGNLIYKCGGIDMPTLERLEKGRNNGYARAFNEIKARNEKLYFYTPNNKITVTENLSNADGLLLIIMPHETDKQLQEIGDQLNGMASHKMVVLVNKLDEVDWSEDAFTDSVRVTNAVLQSLGVSKEQYDTRR</sequence>
<comment type="caution">
    <text evidence="3">The sequence shown here is derived from an EMBL/GenBank/DDBJ whole genome shotgun (WGS) entry which is preliminary data.</text>
</comment>
<keyword evidence="3" id="KW-0648">Protein biosynthesis</keyword>
<evidence type="ECO:0000313" key="4">
    <source>
        <dbReference type="EMBL" id="KAI1519305.1"/>
    </source>
</evidence>
<organism evidence="3 5">
    <name type="scientific">Pyrenophora tritici-repentis</name>
    <dbReference type="NCBI Taxonomy" id="45151"/>
    <lineage>
        <taxon>Eukaryota</taxon>
        <taxon>Fungi</taxon>
        <taxon>Dikarya</taxon>
        <taxon>Ascomycota</taxon>
        <taxon>Pezizomycotina</taxon>
        <taxon>Dothideomycetes</taxon>
        <taxon>Pleosporomycetidae</taxon>
        <taxon>Pleosporales</taxon>
        <taxon>Pleosporineae</taxon>
        <taxon>Pleosporaceae</taxon>
        <taxon>Pyrenophora</taxon>
    </lineage>
</organism>
<evidence type="ECO:0000313" key="5">
    <source>
        <dbReference type="Proteomes" id="UP000245464"/>
    </source>
</evidence>
<reference evidence="4" key="3">
    <citation type="journal article" date="2022" name="bioRxiv">
        <title>A global pangenome for the wheat fungal pathogen Pyrenophora tritici-repentis and prediction of effector protein structural homology.</title>
        <authorList>
            <person name="Moolhuijzen P."/>
            <person name="See P.T."/>
            <person name="Shi G."/>
            <person name="Powell H.R."/>
            <person name="Cockram J."/>
            <person name="Jorgensen L.N."/>
            <person name="Benslimane H."/>
            <person name="Strelkov S.E."/>
            <person name="Turner J."/>
            <person name="Liu Z."/>
            <person name="Moffat C.S."/>
        </authorList>
    </citation>
    <scope>NUCLEOTIDE SEQUENCE</scope>
    <source>
        <strain evidence="4">86-124</strain>
    </source>
</reference>
<dbReference type="EMBL" id="NRDI02000002">
    <property type="protein sequence ID" value="KAI1519305.1"/>
    <property type="molecule type" value="Genomic_DNA"/>
</dbReference>
<dbReference type="EMBL" id="NQIK02000009">
    <property type="protein sequence ID" value="KAF7566352.1"/>
    <property type="molecule type" value="Genomic_DNA"/>
</dbReference>
<keyword evidence="1" id="KW-0547">Nucleotide-binding</keyword>
<keyword evidence="2" id="KW-0342">GTP-binding</keyword>
<name>A0A2W1ETI5_9PLEO</name>
<dbReference type="Proteomes" id="UP000249757">
    <property type="component" value="Unassembled WGS sequence"/>
</dbReference>
<dbReference type="OMA" id="WSESEYN"/>
<dbReference type="AlphaFoldDB" id="A0A2W1ETI5"/>
<keyword evidence="3" id="KW-0251">Elongation factor</keyword>
<reference evidence="4" key="2">
    <citation type="submission" date="2021-05" db="EMBL/GenBank/DDBJ databases">
        <authorList>
            <person name="Moolhuijzen P.M."/>
            <person name="Moffat C.S."/>
        </authorList>
    </citation>
    <scope>NUCLEOTIDE SEQUENCE</scope>
    <source>
        <strain evidence="4">86-124</strain>
    </source>
</reference>
<dbReference type="Gene3D" id="3.40.50.300">
    <property type="entry name" value="P-loop containing nucleotide triphosphate hydrolases"/>
    <property type="match status" value="1"/>
</dbReference>
<reference evidence="3 5" key="1">
    <citation type="journal article" date="2018" name="BMC Genomics">
        <title>Comparative genomics of the wheat fungal pathogen Pyrenophora tritici-repentis reveals chromosomal variations and genome plasticity.</title>
        <authorList>
            <person name="Moolhuijzen P."/>
            <person name="See P.T."/>
            <person name="Hane J.K."/>
            <person name="Shi G."/>
            <person name="Liu Z."/>
            <person name="Oliver R.P."/>
            <person name="Moffat C.S."/>
        </authorList>
    </citation>
    <scope>NUCLEOTIDE SEQUENCE [LARGE SCALE GENOMIC DNA]</scope>
    <source>
        <strain evidence="3">M4</strain>
    </source>
</reference>
<evidence type="ECO:0000313" key="3">
    <source>
        <dbReference type="EMBL" id="KAF7566352.1"/>
    </source>
</evidence>
<gene>
    <name evidence="4" type="ORF">Ptr86124_002433</name>
    <name evidence="3" type="ORF">PtrM4_146720</name>
</gene>
<proteinExistence type="predicted"/>
<evidence type="ECO:0000256" key="2">
    <source>
        <dbReference type="ARBA" id="ARBA00023134"/>
    </source>
</evidence>
<accession>A0A2W1ETI5</accession>
<dbReference type="Proteomes" id="UP000245464">
    <property type="component" value="Chromosome 9"/>
</dbReference>
<evidence type="ECO:0000313" key="6">
    <source>
        <dbReference type="Proteomes" id="UP000249757"/>
    </source>
</evidence>
<dbReference type="InterPro" id="IPR027417">
    <property type="entry name" value="P-loop_NTPase"/>
</dbReference>
<keyword evidence="6" id="KW-1185">Reference proteome</keyword>
<evidence type="ECO:0000256" key="1">
    <source>
        <dbReference type="ARBA" id="ARBA00022741"/>
    </source>
</evidence>